<organism evidence="1 2">
    <name type="scientific">Clavispora lusitaniae</name>
    <name type="common">Candida lusitaniae</name>
    <dbReference type="NCBI Taxonomy" id="36911"/>
    <lineage>
        <taxon>Eukaryota</taxon>
        <taxon>Fungi</taxon>
        <taxon>Dikarya</taxon>
        <taxon>Ascomycota</taxon>
        <taxon>Saccharomycotina</taxon>
        <taxon>Pichiomycetes</taxon>
        <taxon>Metschnikowiaceae</taxon>
        <taxon>Clavispora</taxon>
    </lineage>
</organism>
<dbReference type="Proteomes" id="UP000326582">
    <property type="component" value="Chromosome 1"/>
</dbReference>
<dbReference type="EMBL" id="CP038484">
    <property type="protein sequence ID" value="QFZ25122.1"/>
    <property type="molecule type" value="Genomic_DNA"/>
</dbReference>
<evidence type="ECO:0000313" key="1">
    <source>
        <dbReference type="EMBL" id="QFZ25122.1"/>
    </source>
</evidence>
<protein>
    <submittedName>
        <fullName evidence="1">Uncharacterized protein</fullName>
    </submittedName>
</protein>
<keyword evidence="2" id="KW-1185">Reference proteome</keyword>
<sequence>MAQIDLPDFFFLRSCAVCARLWHYKFLVRLSANEHSGSIFCLVACVVSFVFFNVFLFPFSFSAIILVAYVSLLHAGTIMGEILRFEALAGSGQPRCSSRHCHISAGSPLLQFNGSCIINMCLFVVVAGQRGIALSGWQWVNMRNRCVAGVDVLLSQWSGKQKRWSGQAHDDGKDKVWFGVSMVAEPSDLLVRFSASRRDYQHTLIGCL</sequence>
<gene>
    <name evidence="1" type="ORF">EJF14_10207</name>
</gene>
<proteinExistence type="predicted"/>
<evidence type="ECO:0000313" key="2">
    <source>
        <dbReference type="Proteomes" id="UP000326582"/>
    </source>
</evidence>
<name>A0ACD0WCD9_CLALS</name>
<reference evidence="2" key="1">
    <citation type="journal article" date="2019" name="MBio">
        <title>Comparative genomics for the elucidation of multidrug resistance (MDR) in Candida lusitaniae.</title>
        <authorList>
            <person name="Kannan A."/>
            <person name="Asner S.A."/>
            <person name="Trachsel E."/>
            <person name="Kelly S."/>
            <person name="Parker J."/>
            <person name="Sanglard D."/>
        </authorList>
    </citation>
    <scope>NUCLEOTIDE SEQUENCE [LARGE SCALE GENOMIC DNA]</scope>
    <source>
        <strain evidence="2">P1</strain>
    </source>
</reference>
<accession>A0ACD0WCD9</accession>